<reference evidence="1 2" key="1">
    <citation type="submission" date="2017-05" db="EMBL/GenBank/DDBJ databases">
        <authorList>
            <person name="Song R."/>
            <person name="Chenine A.L."/>
            <person name="Ruprecht R.M."/>
        </authorList>
    </citation>
    <scope>NUCLEOTIDE SEQUENCE [LARGE SCALE GENOMIC DNA]</scope>
    <source>
        <strain evidence="1 2">CECT 8898</strain>
    </source>
</reference>
<dbReference type="Pfam" id="PF13328">
    <property type="entry name" value="HD_4"/>
    <property type="match status" value="1"/>
</dbReference>
<sequence length="167" mass="17995">MPEPVFTALKPGPPRLEETAALAGHLHAGQVDKAGQPYIGHLVRVSRHLLRLFPDATPDERHAAWLHDAVEDTATTPEDLRALGYSETVIAIVRAVTKTDAAISYAERIDLMAREAPLGALRVKLADLSDNSDPARLATLPPERAASLGARYRAAIARLTEELAARG</sequence>
<protein>
    <submittedName>
        <fullName evidence="1">Guanosine-3',5'-bis(Diphosphate) 3'-pyrophosphohydrolase</fullName>
        <ecNumber evidence="1">3.1.7.2</ecNumber>
    </submittedName>
</protein>
<keyword evidence="1" id="KW-0378">Hydrolase</keyword>
<name>A0A238KTP6_9RHOB</name>
<dbReference type="AlphaFoldDB" id="A0A238KTP6"/>
<proteinExistence type="predicted"/>
<dbReference type="EMBL" id="FXYF01000009">
    <property type="protein sequence ID" value="SMX46175.1"/>
    <property type="molecule type" value="Genomic_DNA"/>
</dbReference>
<keyword evidence="2" id="KW-1185">Reference proteome</keyword>
<dbReference type="InterPro" id="IPR052194">
    <property type="entry name" value="MESH1"/>
</dbReference>
<dbReference type="PANTHER" id="PTHR46246">
    <property type="entry name" value="GUANOSINE-3',5'-BIS(DIPHOSPHATE) 3'-PYROPHOSPHOHYDROLASE MESH1"/>
    <property type="match status" value="1"/>
</dbReference>
<dbReference type="Gene3D" id="1.10.3210.10">
    <property type="entry name" value="Hypothetical protein af1432"/>
    <property type="match status" value="1"/>
</dbReference>
<dbReference type="Proteomes" id="UP000207598">
    <property type="component" value="Unassembled WGS sequence"/>
</dbReference>
<dbReference type="EC" id="3.1.7.2" evidence="1"/>
<dbReference type="RefSeq" id="WP_176445197.1">
    <property type="nucleotide sequence ID" value="NZ_FXYF01000009.1"/>
</dbReference>
<accession>A0A238KTP6</accession>
<gene>
    <name evidence="1" type="primary">spoT</name>
    <name evidence="1" type="ORF">MAA8898_03349</name>
</gene>
<dbReference type="PANTHER" id="PTHR46246:SF1">
    <property type="entry name" value="GUANOSINE-3',5'-BIS(DIPHOSPHATE) 3'-PYROPHOSPHOHYDROLASE MESH1"/>
    <property type="match status" value="1"/>
</dbReference>
<organism evidence="1 2">
    <name type="scientific">Maliponia aquimaris</name>
    <dbReference type="NCBI Taxonomy" id="1673631"/>
    <lineage>
        <taxon>Bacteria</taxon>
        <taxon>Pseudomonadati</taxon>
        <taxon>Pseudomonadota</taxon>
        <taxon>Alphaproteobacteria</taxon>
        <taxon>Rhodobacterales</taxon>
        <taxon>Paracoccaceae</taxon>
        <taxon>Maliponia</taxon>
    </lineage>
</organism>
<dbReference type="SUPFAM" id="SSF109604">
    <property type="entry name" value="HD-domain/PDEase-like"/>
    <property type="match status" value="1"/>
</dbReference>
<dbReference type="GO" id="GO:0008893">
    <property type="term" value="F:guanosine-3',5'-bis(diphosphate) 3'-diphosphatase activity"/>
    <property type="evidence" value="ECO:0007669"/>
    <property type="project" value="UniProtKB-EC"/>
</dbReference>
<evidence type="ECO:0000313" key="1">
    <source>
        <dbReference type="EMBL" id="SMX46175.1"/>
    </source>
</evidence>
<evidence type="ECO:0000313" key="2">
    <source>
        <dbReference type="Proteomes" id="UP000207598"/>
    </source>
</evidence>